<name>A0A1E5VLR6_9POAL</name>
<keyword evidence="1" id="KW-1015">Disulfide bond</keyword>
<dbReference type="Proteomes" id="UP000095767">
    <property type="component" value="Unassembled WGS sequence"/>
</dbReference>
<gene>
    <name evidence="3" type="ORF">BAE44_0012911</name>
</gene>
<dbReference type="Pfam" id="PF00304">
    <property type="entry name" value="Gamma-thionin"/>
    <property type="match status" value="1"/>
</dbReference>
<proteinExistence type="predicted"/>
<dbReference type="InterPro" id="IPR008176">
    <property type="entry name" value="Defensin_plant"/>
</dbReference>
<evidence type="ECO:0000259" key="2">
    <source>
        <dbReference type="Pfam" id="PF00304"/>
    </source>
</evidence>
<dbReference type="GO" id="GO:0006952">
    <property type="term" value="P:defense response"/>
    <property type="evidence" value="ECO:0007669"/>
    <property type="project" value="InterPro"/>
</dbReference>
<reference evidence="3 4" key="1">
    <citation type="submission" date="2016-09" db="EMBL/GenBank/DDBJ databases">
        <title>The draft genome of Dichanthelium oligosanthes: A C3 panicoid grass species.</title>
        <authorList>
            <person name="Studer A.J."/>
            <person name="Schnable J.C."/>
            <person name="Brutnell T.P."/>
        </authorList>
    </citation>
    <scope>NUCLEOTIDE SEQUENCE [LARGE SCALE GENOMIC DNA]</scope>
    <source>
        <strain evidence="4">cv. Kellogg 1175</strain>
        <tissue evidence="3">Leaf</tissue>
    </source>
</reference>
<sequence>MLAEVASVHAAKCGHLSSKYSGWCMSDDSCTSACREESMNNIGGLCDDFPLRCYCITSCSP</sequence>
<feature type="domain" description="Knottins-like" evidence="2">
    <location>
        <begin position="13"/>
        <end position="59"/>
    </location>
</feature>
<protein>
    <recommendedName>
        <fullName evidence="2">Knottins-like domain-containing protein</fullName>
    </recommendedName>
</protein>
<dbReference type="InterPro" id="IPR003614">
    <property type="entry name" value="Knottins"/>
</dbReference>
<comment type="caution">
    <text evidence="3">The sequence shown here is derived from an EMBL/GenBank/DDBJ whole genome shotgun (WGS) entry which is preliminary data.</text>
</comment>
<evidence type="ECO:0000313" key="3">
    <source>
        <dbReference type="EMBL" id="OEL26070.1"/>
    </source>
</evidence>
<evidence type="ECO:0000313" key="4">
    <source>
        <dbReference type="Proteomes" id="UP000095767"/>
    </source>
</evidence>
<evidence type="ECO:0000256" key="1">
    <source>
        <dbReference type="ARBA" id="ARBA00023157"/>
    </source>
</evidence>
<dbReference type="InterPro" id="IPR036574">
    <property type="entry name" value="Scorpion_toxin-like_sf"/>
</dbReference>
<accession>A0A1E5VLR6</accession>
<dbReference type="SUPFAM" id="SSF57095">
    <property type="entry name" value="Scorpion toxin-like"/>
    <property type="match status" value="1"/>
</dbReference>
<dbReference type="Gene3D" id="3.30.30.10">
    <property type="entry name" value="Knottin, scorpion toxin-like"/>
    <property type="match status" value="1"/>
</dbReference>
<organism evidence="3 4">
    <name type="scientific">Dichanthelium oligosanthes</name>
    <dbReference type="NCBI Taxonomy" id="888268"/>
    <lineage>
        <taxon>Eukaryota</taxon>
        <taxon>Viridiplantae</taxon>
        <taxon>Streptophyta</taxon>
        <taxon>Embryophyta</taxon>
        <taxon>Tracheophyta</taxon>
        <taxon>Spermatophyta</taxon>
        <taxon>Magnoliopsida</taxon>
        <taxon>Liliopsida</taxon>
        <taxon>Poales</taxon>
        <taxon>Poaceae</taxon>
        <taxon>PACMAD clade</taxon>
        <taxon>Panicoideae</taxon>
        <taxon>Panicodae</taxon>
        <taxon>Paniceae</taxon>
        <taxon>Dichantheliinae</taxon>
        <taxon>Dichanthelium</taxon>
    </lineage>
</organism>
<dbReference type="EMBL" id="LWDX02035519">
    <property type="protein sequence ID" value="OEL26070.1"/>
    <property type="molecule type" value="Genomic_DNA"/>
</dbReference>
<dbReference type="OrthoDB" id="683455at2759"/>
<keyword evidence="4" id="KW-1185">Reference proteome</keyword>
<dbReference type="PROSITE" id="PS00940">
    <property type="entry name" value="GAMMA_THIONIN"/>
    <property type="match status" value="1"/>
</dbReference>
<dbReference type="AlphaFoldDB" id="A0A1E5VLR6"/>